<protein>
    <recommendedName>
        <fullName evidence="4">Integrating conjugative element protein, PFL_4669 family</fullName>
    </recommendedName>
</protein>
<accession>A3DB47</accession>
<sequence length="215" mass="24275">MMKKNNNKVGMLRSDASIALHASDSVALWHGRKGKIQGLPGFFTHTAELETSAAKDDPYADYGLILIENSLNEAFLTINQLSTGLMANERRRRVTSSECASLKPVEKALFVTSRFGWRMVALIEEFDLFMVDLLDAQFKARMSRQEFERQRHEAGHCVRKVLEMSQTTQHSGISRNDVSANNPKAQSAKEKFGRIPMEVMEGVVRAEFAPEIKQR</sequence>
<dbReference type="HOGENOM" id="CLU_082088_1_1_6"/>
<dbReference type="NCBIfam" id="TIGR03761">
    <property type="entry name" value="ICE_PFL4669"/>
    <property type="match status" value="1"/>
</dbReference>
<proteinExistence type="predicted"/>
<name>A3DB47_SHEB5</name>
<evidence type="ECO:0000313" key="3">
    <source>
        <dbReference type="Proteomes" id="UP000001557"/>
    </source>
</evidence>
<evidence type="ECO:0000256" key="1">
    <source>
        <dbReference type="SAM" id="MobiDB-lite"/>
    </source>
</evidence>
<dbReference type="KEGG" id="sbl:Sbal_4410"/>
<evidence type="ECO:0008006" key="4">
    <source>
        <dbReference type="Google" id="ProtNLM"/>
    </source>
</evidence>
<evidence type="ECO:0000313" key="2">
    <source>
        <dbReference type="EMBL" id="ABN63960.1"/>
    </source>
</evidence>
<geneLocation type="plasmid" evidence="2 3">
    <name>pSbal02</name>
</geneLocation>
<gene>
    <name evidence="2" type="ordered locus">Sbal_4410</name>
</gene>
<reference evidence="2 3" key="1">
    <citation type="submission" date="2007-02" db="EMBL/GenBank/DDBJ databases">
        <title>Complete sequence of plasmid pSbal02 of Shewanella baltica OS155.</title>
        <authorList>
            <consortium name="US DOE Joint Genome Institute"/>
            <person name="Copeland A."/>
            <person name="Lucas S."/>
            <person name="Lapidus A."/>
            <person name="Barry K."/>
            <person name="Detter J.C."/>
            <person name="Glavina del Rio T."/>
            <person name="Hammon N."/>
            <person name="Israni S."/>
            <person name="Dalin E."/>
            <person name="Tice H."/>
            <person name="Pitluck S."/>
            <person name="Sims D.R."/>
            <person name="Brettin T."/>
            <person name="Bruce D."/>
            <person name="Han C."/>
            <person name="Tapia R."/>
            <person name="Brainard J."/>
            <person name="Schmutz J."/>
            <person name="Larimer F."/>
            <person name="Land M."/>
            <person name="Hauser L."/>
            <person name="Kyrpides N."/>
            <person name="Mikhailova N."/>
            <person name="Brettar I."/>
            <person name="Klappenbach J."/>
            <person name="Konstantinidis K."/>
            <person name="Rodrigues J."/>
            <person name="Tiedje J."/>
            <person name="Richardson P."/>
        </authorList>
    </citation>
    <scope>NUCLEOTIDE SEQUENCE [LARGE SCALE GENOMIC DNA]</scope>
    <source>
        <strain evidence="3">OS155 / ATCC BAA-1091</strain>
        <plasmid evidence="2 3">pSbal02</plasmid>
    </source>
</reference>
<dbReference type="Pfam" id="PF08900">
    <property type="entry name" value="AcaB"/>
    <property type="match status" value="1"/>
</dbReference>
<keyword evidence="3" id="KW-1185">Reference proteome</keyword>
<organism evidence="2 3">
    <name type="scientific">Shewanella baltica (strain OS155 / ATCC BAA-1091)</name>
    <dbReference type="NCBI Taxonomy" id="325240"/>
    <lineage>
        <taxon>Bacteria</taxon>
        <taxon>Pseudomonadati</taxon>
        <taxon>Pseudomonadota</taxon>
        <taxon>Gammaproteobacteria</taxon>
        <taxon>Alteromonadales</taxon>
        <taxon>Shewanellaceae</taxon>
        <taxon>Shewanella</taxon>
    </lineage>
</organism>
<dbReference type="EMBL" id="CP000565">
    <property type="protein sequence ID" value="ABN63960.1"/>
    <property type="molecule type" value="Genomic_DNA"/>
</dbReference>
<dbReference type="AlphaFoldDB" id="A3DB47"/>
<feature type="compositionally biased region" description="Polar residues" evidence="1">
    <location>
        <begin position="166"/>
        <end position="185"/>
    </location>
</feature>
<dbReference type="InterPro" id="IPR014996">
    <property type="entry name" value="AcaB"/>
</dbReference>
<keyword evidence="2" id="KW-0614">Plasmid</keyword>
<feature type="region of interest" description="Disordered" evidence="1">
    <location>
        <begin position="166"/>
        <end position="189"/>
    </location>
</feature>
<dbReference type="Proteomes" id="UP000001557">
    <property type="component" value="Plasmid pSbal02"/>
</dbReference>